<evidence type="ECO:0000313" key="2">
    <source>
        <dbReference type="EMBL" id="GJN33103.1"/>
    </source>
</evidence>
<reference evidence="2" key="2">
    <citation type="submission" date="2021-12" db="EMBL/GenBank/DDBJ databases">
        <title>Resequencing data analysis of finger millet.</title>
        <authorList>
            <person name="Hatakeyama M."/>
            <person name="Aluri S."/>
            <person name="Balachadran M.T."/>
            <person name="Sivarajan S.R."/>
            <person name="Poveda L."/>
            <person name="Shimizu-Inatsugi R."/>
            <person name="Schlapbach R."/>
            <person name="Sreeman S.M."/>
            <person name="Shimizu K.K."/>
        </authorList>
    </citation>
    <scope>NUCLEOTIDE SEQUENCE</scope>
</reference>
<organism evidence="2 3">
    <name type="scientific">Eleusine coracana subsp. coracana</name>
    <dbReference type="NCBI Taxonomy" id="191504"/>
    <lineage>
        <taxon>Eukaryota</taxon>
        <taxon>Viridiplantae</taxon>
        <taxon>Streptophyta</taxon>
        <taxon>Embryophyta</taxon>
        <taxon>Tracheophyta</taxon>
        <taxon>Spermatophyta</taxon>
        <taxon>Magnoliopsida</taxon>
        <taxon>Liliopsida</taxon>
        <taxon>Poales</taxon>
        <taxon>Poaceae</taxon>
        <taxon>PACMAD clade</taxon>
        <taxon>Chloridoideae</taxon>
        <taxon>Cynodonteae</taxon>
        <taxon>Eleusininae</taxon>
        <taxon>Eleusine</taxon>
    </lineage>
</organism>
<dbReference type="EMBL" id="BQKI01000084">
    <property type="protein sequence ID" value="GJN33103.1"/>
    <property type="molecule type" value="Genomic_DNA"/>
</dbReference>
<evidence type="ECO:0000256" key="1">
    <source>
        <dbReference type="SAM" id="MobiDB-lite"/>
    </source>
</evidence>
<dbReference type="Proteomes" id="UP001054889">
    <property type="component" value="Unassembled WGS sequence"/>
</dbReference>
<dbReference type="AlphaFoldDB" id="A0AAV5FBQ4"/>
<feature type="compositionally biased region" description="Basic and acidic residues" evidence="1">
    <location>
        <begin position="20"/>
        <end position="39"/>
    </location>
</feature>
<feature type="region of interest" description="Disordered" evidence="1">
    <location>
        <begin position="1"/>
        <end position="44"/>
    </location>
</feature>
<keyword evidence="3" id="KW-1185">Reference proteome</keyword>
<reference evidence="2" key="1">
    <citation type="journal article" date="2018" name="DNA Res.">
        <title>Multiple hybrid de novo genome assembly of finger millet, an orphan allotetraploid crop.</title>
        <authorList>
            <person name="Hatakeyama M."/>
            <person name="Aluri S."/>
            <person name="Balachadran M.T."/>
            <person name="Sivarajan S.R."/>
            <person name="Patrignani A."/>
            <person name="Gruter S."/>
            <person name="Poveda L."/>
            <person name="Shimizu-Inatsugi R."/>
            <person name="Baeten J."/>
            <person name="Francoijs K.J."/>
            <person name="Nataraja K.N."/>
            <person name="Reddy Y.A.N."/>
            <person name="Phadnis S."/>
            <person name="Ravikumar R.L."/>
            <person name="Schlapbach R."/>
            <person name="Sreeman S.M."/>
            <person name="Shimizu K.K."/>
        </authorList>
    </citation>
    <scope>NUCLEOTIDE SEQUENCE</scope>
</reference>
<dbReference type="PANTHER" id="PTHR34480">
    <property type="entry name" value="OS01G0967800 PROTEIN-RELATED"/>
    <property type="match status" value="1"/>
</dbReference>
<protein>
    <submittedName>
        <fullName evidence="2">Uncharacterized protein</fullName>
    </submittedName>
</protein>
<sequence>MMVQTGPHDSGRPDSAQEDDDRHSDKTGVHATEDRKQEQGEDSALLDMDDAALSEKILYYFEWLSPVSNDDTPDYDRRHWHEYTPEQLTELYERLAFYRFRGYELSVLDRQLPKLDDAYMKALFCPAVLLEQGYFMYYEESLEWYFDPELCWNTYYDDYQRLTLRDYGDYRDWDRYHLIHNTYEQDLAYVQYCEAMANEIKEHIWSINFDHSNYKGMDDVNFEIWKRVSKQNYEAHVACINERVTEDQARLLIKEALIKMRPKSKSYADYAKKKLDIAKDIDMMP</sequence>
<proteinExistence type="predicted"/>
<dbReference type="PANTHER" id="PTHR34480:SF11">
    <property type="entry name" value="OS05G0173500 PROTEIN"/>
    <property type="match status" value="1"/>
</dbReference>
<comment type="caution">
    <text evidence="2">The sequence shown here is derived from an EMBL/GenBank/DDBJ whole genome shotgun (WGS) entry which is preliminary data.</text>
</comment>
<evidence type="ECO:0000313" key="3">
    <source>
        <dbReference type="Proteomes" id="UP001054889"/>
    </source>
</evidence>
<gene>
    <name evidence="2" type="primary">gb21667</name>
    <name evidence="2" type="ORF">PR202_gb21667</name>
</gene>
<accession>A0AAV5FBQ4</accession>
<name>A0AAV5FBQ4_ELECO</name>